<protein>
    <submittedName>
        <fullName evidence="1">Secreted PhoX family phosphatase</fullName>
    </submittedName>
</protein>
<organism evidence="1 2">
    <name type="scientific">Arthrobacter pigmenti</name>
    <dbReference type="NCBI Taxonomy" id="271432"/>
    <lineage>
        <taxon>Bacteria</taxon>
        <taxon>Bacillati</taxon>
        <taxon>Actinomycetota</taxon>
        <taxon>Actinomycetes</taxon>
        <taxon>Micrococcales</taxon>
        <taxon>Micrococcaceae</taxon>
        <taxon>Arthrobacter</taxon>
    </lineage>
</organism>
<dbReference type="Proteomes" id="UP000547458">
    <property type="component" value="Unassembled WGS sequence"/>
</dbReference>
<dbReference type="AlphaFoldDB" id="A0A846RYS6"/>
<dbReference type="Pfam" id="PF05787">
    <property type="entry name" value="PhoX"/>
    <property type="match status" value="1"/>
</dbReference>
<dbReference type="PROSITE" id="PS51257">
    <property type="entry name" value="PROKAR_LIPOPROTEIN"/>
    <property type="match status" value="1"/>
</dbReference>
<evidence type="ECO:0000313" key="1">
    <source>
        <dbReference type="EMBL" id="NJC24116.1"/>
    </source>
</evidence>
<dbReference type="PANTHER" id="PTHR35399:SF4">
    <property type="entry name" value="MEMBRANE PROTEIN"/>
    <property type="match status" value="1"/>
</dbReference>
<accession>A0A846RYS6</accession>
<dbReference type="EMBL" id="JAATJL010000001">
    <property type="protein sequence ID" value="NJC24116.1"/>
    <property type="molecule type" value="Genomic_DNA"/>
</dbReference>
<dbReference type="PANTHER" id="PTHR35399">
    <property type="entry name" value="SLR8030 PROTEIN"/>
    <property type="match status" value="1"/>
</dbReference>
<dbReference type="InterPro" id="IPR006311">
    <property type="entry name" value="TAT_signal"/>
</dbReference>
<dbReference type="PROSITE" id="PS51318">
    <property type="entry name" value="TAT"/>
    <property type="match status" value="1"/>
</dbReference>
<sequence length="166" mass="16810">MNARVSRRTFLGGAAAAGLGVTFAGCGSLEPFSRPSGVSSIRTAAGYGPLIPDPEGILALPEGFSYQLVARSGETTTDDGVHPSDPDGMGVFANGDGGWTLVTNHENDGDEPHPVPVVEGLTYDPGAIGGTSTITVDPVGKRLAQYTSLAGTDNNCAGGITPWAHG</sequence>
<proteinExistence type="predicted"/>
<dbReference type="InterPro" id="IPR008557">
    <property type="entry name" value="PhoX"/>
</dbReference>
<dbReference type="NCBIfam" id="TIGR01409">
    <property type="entry name" value="TAT_signal_seq"/>
    <property type="match status" value="1"/>
</dbReference>
<reference evidence="1 2" key="1">
    <citation type="submission" date="2020-03" db="EMBL/GenBank/DDBJ databases">
        <title>Sequencing the genomes of 1000 actinobacteria strains.</title>
        <authorList>
            <person name="Klenk H.-P."/>
        </authorList>
    </citation>
    <scope>NUCLEOTIDE SEQUENCE [LARGE SCALE GENOMIC DNA]</scope>
    <source>
        <strain evidence="1 2">DSM 16403</strain>
    </source>
</reference>
<name>A0A846RYS6_9MICC</name>
<gene>
    <name evidence="1" type="ORF">BJ994_003192</name>
</gene>
<dbReference type="InterPro" id="IPR019546">
    <property type="entry name" value="TAT_signal_bac_arc"/>
</dbReference>
<keyword evidence="2" id="KW-1185">Reference proteome</keyword>
<evidence type="ECO:0000313" key="2">
    <source>
        <dbReference type="Proteomes" id="UP000547458"/>
    </source>
</evidence>
<comment type="caution">
    <text evidence="1">The sequence shown here is derived from an EMBL/GenBank/DDBJ whole genome shotgun (WGS) entry which is preliminary data.</text>
</comment>